<organism evidence="21 22">
    <name type="scientific">Coprinopsis marcescibilis</name>
    <name type="common">Agaric fungus</name>
    <name type="synonym">Psathyrella marcescibilis</name>
    <dbReference type="NCBI Taxonomy" id="230819"/>
    <lineage>
        <taxon>Eukaryota</taxon>
        <taxon>Fungi</taxon>
        <taxon>Dikarya</taxon>
        <taxon>Basidiomycota</taxon>
        <taxon>Agaricomycotina</taxon>
        <taxon>Agaricomycetes</taxon>
        <taxon>Agaricomycetidae</taxon>
        <taxon>Agaricales</taxon>
        <taxon>Agaricineae</taxon>
        <taxon>Psathyrellaceae</taxon>
        <taxon>Coprinopsis</taxon>
    </lineage>
</organism>
<dbReference type="STRING" id="230819.A0A5C3L5Y7"/>
<dbReference type="AlphaFoldDB" id="A0A5C3L5Y7"/>
<dbReference type="Pfam" id="PF01222">
    <property type="entry name" value="ERG4_ERG24"/>
    <property type="match status" value="1"/>
</dbReference>
<keyword evidence="12 20" id="KW-0472">Membrane</keyword>
<feature type="transmembrane region" description="Helical" evidence="20">
    <location>
        <begin position="153"/>
        <end position="174"/>
    </location>
</feature>
<dbReference type="GO" id="GO:0005789">
    <property type="term" value="C:endoplasmic reticulum membrane"/>
    <property type="evidence" value="ECO:0007669"/>
    <property type="project" value="TreeGrafter"/>
</dbReference>
<evidence type="ECO:0000256" key="9">
    <source>
        <dbReference type="ARBA" id="ARBA00023002"/>
    </source>
</evidence>
<gene>
    <name evidence="21" type="ORF">FA15DRAFT_753754</name>
</gene>
<evidence type="ECO:0000256" key="15">
    <source>
        <dbReference type="ARBA" id="ARBA00052254"/>
    </source>
</evidence>
<dbReference type="PROSITE" id="PS01018">
    <property type="entry name" value="STEROL_REDUCT_2"/>
    <property type="match status" value="1"/>
</dbReference>
<feature type="transmembrane region" description="Helical" evidence="20">
    <location>
        <begin position="378"/>
        <end position="407"/>
    </location>
</feature>
<keyword evidence="6" id="KW-0521">NADP</keyword>
<evidence type="ECO:0000256" key="5">
    <source>
        <dbReference type="ARBA" id="ARBA00022692"/>
    </source>
</evidence>
<evidence type="ECO:0000256" key="1">
    <source>
        <dbReference type="ARBA" id="ARBA00004141"/>
    </source>
</evidence>
<comment type="subcellular location">
    <subcellularLocation>
        <location evidence="1">Membrane</location>
        <topology evidence="1">Multi-pass membrane protein</topology>
    </subcellularLocation>
</comment>
<evidence type="ECO:0000256" key="3">
    <source>
        <dbReference type="ARBA" id="ARBA00012413"/>
    </source>
</evidence>
<dbReference type="Proteomes" id="UP000307440">
    <property type="component" value="Unassembled WGS sequence"/>
</dbReference>
<keyword evidence="10" id="KW-0756">Sterol biosynthesis</keyword>
<evidence type="ECO:0000256" key="11">
    <source>
        <dbReference type="ARBA" id="ARBA00023098"/>
    </source>
</evidence>
<proteinExistence type="inferred from homology"/>
<dbReference type="InterPro" id="IPR001171">
    <property type="entry name" value="ERG24_DHCR-like"/>
</dbReference>
<dbReference type="PANTHER" id="PTHR21257">
    <property type="entry name" value="DELTA(14)-STEROL REDUCTASE"/>
    <property type="match status" value="1"/>
</dbReference>
<protein>
    <recommendedName>
        <fullName evidence="17">Delta(14)-sterol reductase ERG24</fullName>
        <ecNumber evidence="3">1.3.1.70</ecNumber>
    </recommendedName>
    <alternativeName>
        <fullName evidence="19">C-14 sterol reductase ERG24</fullName>
    </alternativeName>
    <alternativeName>
        <fullName evidence="18">Sterol C14-reductase ERG24</fullName>
    </alternativeName>
</protein>
<keyword evidence="11" id="KW-0443">Lipid metabolism</keyword>
<dbReference type="GO" id="GO:0006696">
    <property type="term" value="P:ergosterol biosynthetic process"/>
    <property type="evidence" value="ECO:0007669"/>
    <property type="project" value="TreeGrafter"/>
</dbReference>
<comment type="catalytic activity">
    <reaction evidence="15">
        <text>4,4-dimethyl-5alpha-cholesta-8,24-dien-3beta-ol + NADP(+) = 4,4-dimethyl-5alpha-cholesta-8,14,24-trien-3beta-ol + NADPH + H(+)</text>
        <dbReference type="Rhea" id="RHEA:18561"/>
        <dbReference type="ChEBI" id="CHEBI:15378"/>
        <dbReference type="ChEBI" id="CHEBI:17813"/>
        <dbReference type="ChEBI" id="CHEBI:18364"/>
        <dbReference type="ChEBI" id="CHEBI:57783"/>
        <dbReference type="ChEBI" id="CHEBI:58349"/>
        <dbReference type="EC" id="1.3.1.70"/>
    </reaction>
    <physiologicalReaction direction="right-to-left" evidence="15">
        <dbReference type="Rhea" id="RHEA:18563"/>
    </physiologicalReaction>
</comment>
<evidence type="ECO:0000256" key="12">
    <source>
        <dbReference type="ARBA" id="ARBA00023136"/>
    </source>
</evidence>
<evidence type="ECO:0000256" key="4">
    <source>
        <dbReference type="ARBA" id="ARBA00022516"/>
    </source>
</evidence>
<feature type="transmembrane region" description="Helical" evidence="20">
    <location>
        <begin position="281"/>
        <end position="299"/>
    </location>
</feature>
<evidence type="ECO:0000256" key="2">
    <source>
        <dbReference type="ARBA" id="ARBA00005402"/>
    </source>
</evidence>
<evidence type="ECO:0000313" key="22">
    <source>
        <dbReference type="Proteomes" id="UP000307440"/>
    </source>
</evidence>
<keyword evidence="7" id="KW-0752">Steroid biosynthesis</keyword>
<evidence type="ECO:0000256" key="10">
    <source>
        <dbReference type="ARBA" id="ARBA00023011"/>
    </source>
</evidence>
<feature type="transmembrane region" description="Helical" evidence="20">
    <location>
        <begin position="84"/>
        <end position="102"/>
    </location>
</feature>
<keyword evidence="14" id="KW-0753">Steroid metabolism</keyword>
<evidence type="ECO:0000256" key="14">
    <source>
        <dbReference type="ARBA" id="ARBA00023221"/>
    </source>
</evidence>
<evidence type="ECO:0000256" key="17">
    <source>
        <dbReference type="ARBA" id="ARBA00074394"/>
    </source>
</evidence>
<dbReference type="GO" id="GO:0050613">
    <property type="term" value="F:Delta14-sterol reductase activity"/>
    <property type="evidence" value="ECO:0007669"/>
    <property type="project" value="UniProtKB-EC"/>
</dbReference>
<evidence type="ECO:0000256" key="13">
    <source>
        <dbReference type="ARBA" id="ARBA00023166"/>
    </source>
</evidence>
<evidence type="ECO:0000256" key="6">
    <source>
        <dbReference type="ARBA" id="ARBA00022857"/>
    </source>
</evidence>
<feature type="transmembrane region" description="Helical" evidence="20">
    <location>
        <begin position="24"/>
        <end position="47"/>
    </location>
</feature>
<evidence type="ECO:0000256" key="20">
    <source>
        <dbReference type="SAM" id="Phobius"/>
    </source>
</evidence>
<dbReference type="Gene3D" id="1.20.120.1630">
    <property type="match status" value="1"/>
</dbReference>
<keyword evidence="5 20" id="KW-0812">Transmembrane</keyword>
<keyword evidence="22" id="KW-1185">Reference proteome</keyword>
<dbReference type="InterPro" id="IPR018083">
    <property type="entry name" value="Sterol_reductase_CS"/>
</dbReference>
<evidence type="ECO:0000313" key="21">
    <source>
        <dbReference type="EMBL" id="TFK28197.1"/>
    </source>
</evidence>
<dbReference type="PANTHER" id="PTHR21257:SF52">
    <property type="entry name" value="DELTA(14)-STEROL REDUCTASE TM7SF2"/>
    <property type="match status" value="1"/>
</dbReference>
<evidence type="ECO:0000256" key="18">
    <source>
        <dbReference type="ARBA" id="ARBA00077841"/>
    </source>
</evidence>
<dbReference type="OrthoDB" id="10262235at2759"/>
<comment type="pathway">
    <text evidence="16">Steroid biosynthesis; zymosterol biosynthesis; zymosterol from lanosterol: step 2/6.</text>
</comment>
<dbReference type="EC" id="1.3.1.70" evidence="3"/>
<name>A0A5C3L5Y7_COPMA</name>
<keyword evidence="13" id="KW-1207">Sterol metabolism</keyword>
<comment type="similarity">
    <text evidence="2">Belongs to the ERG4/ERG24 family.</text>
</comment>
<evidence type="ECO:0000256" key="16">
    <source>
        <dbReference type="ARBA" id="ARBA00060638"/>
    </source>
</evidence>
<dbReference type="FunFam" id="1.20.120.1630:FF:000009">
    <property type="entry name" value="C-14 sterol reductase"/>
    <property type="match status" value="1"/>
</dbReference>
<evidence type="ECO:0000256" key="8">
    <source>
        <dbReference type="ARBA" id="ARBA00022989"/>
    </source>
</evidence>
<evidence type="ECO:0000256" key="19">
    <source>
        <dbReference type="ARBA" id="ARBA00083315"/>
    </source>
</evidence>
<evidence type="ECO:0000256" key="7">
    <source>
        <dbReference type="ARBA" id="ARBA00022955"/>
    </source>
</evidence>
<dbReference type="EMBL" id="ML210158">
    <property type="protein sequence ID" value="TFK28197.1"/>
    <property type="molecule type" value="Genomic_DNA"/>
</dbReference>
<feature type="transmembrane region" description="Helical" evidence="20">
    <location>
        <begin position="123"/>
        <end position="141"/>
    </location>
</feature>
<sequence>MSAKAATTGGKADVLNPRTTTYEFLGPLGTFVISLSSSAVVYALYFGCNSNSGGCPPSLVGIIGRVVSSILDSTWWKGLWDSEAALYYLGWYAFCVLAWLLLPGDEIEGTVLRTGGRKTYRMNGFYTFGLALSIACARIWICGPESFTFIYDKWVGFVTAALLSAILLATYCYLSSHRSGALLALKGNTGNIMYDWFIGRELNPSIGSLDLKWFNEVRPGLNLWAMINISMLCKQAVLRGGFQNVTNSMWLVVAFQVWYVADCMLFEPAVLTTMDITTDGFGFMLSLGDLVWVPFTYSIQARYLVFRPIELQTPAAVAIFILNAAAYWIFRDSNNEKNDFRNGKNPKNLKYLPTKRGTKLLISGWWGLSQHPNYLGDWLMSLTWCLPTGFGTPITYFYPIFFAILLLHRQTRDDEACHEKYGDDWIEYKKRVPYRIIPYIY</sequence>
<keyword evidence="9" id="KW-0560">Oxidoreductase</keyword>
<keyword evidence="8 20" id="KW-1133">Transmembrane helix</keyword>
<accession>A0A5C3L5Y7</accession>
<keyword evidence="4" id="KW-0444">Lipid biosynthesis</keyword>
<feature type="transmembrane region" description="Helical" evidence="20">
    <location>
        <begin position="311"/>
        <end position="330"/>
    </location>
</feature>
<feature type="transmembrane region" description="Helical" evidence="20">
    <location>
        <begin position="241"/>
        <end position="261"/>
    </location>
</feature>
<reference evidence="21 22" key="1">
    <citation type="journal article" date="2019" name="Nat. Ecol. Evol.">
        <title>Megaphylogeny resolves global patterns of mushroom evolution.</title>
        <authorList>
            <person name="Varga T."/>
            <person name="Krizsan K."/>
            <person name="Foldi C."/>
            <person name="Dima B."/>
            <person name="Sanchez-Garcia M."/>
            <person name="Sanchez-Ramirez S."/>
            <person name="Szollosi G.J."/>
            <person name="Szarkandi J.G."/>
            <person name="Papp V."/>
            <person name="Albert L."/>
            <person name="Andreopoulos W."/>
            <person name="Angelini C."/>
            <person name="Antonin V."/>
            <person name="Barry K.W."/>
            <person name="Bougher N.L."/>
            <person name="Buchanan P."/>
            <person name="Buyck B."/>
            <person name="Bense V."/>
            <person name="Catcheside P."/>
            <person name="Chovatia M."/>
            <person name="Cooper J."/>
            <person name="Damon W."/>
            <person name="Desjardin D."/>
            <person name="Finy P."/>
            <person name="Geml J."/>
            <person name="Haridas S."/>
            <person name="Hughes K."/>
            <person name="Justo A."/>
            <person name="Karasinski D."/>
            <person name="Kautmanova I."/>
            <person name="Kiss B."/>
            <person name="Kocsube S."/>
            <person name="Kotiranta H."/>
            <person name="LaButti K.M."/>
            <person name="Lechner B.E."/>
            <person name="Liimatainen K."/>
            <person name="Lipzen A."/>
            <person name="Lukacs Z."/>
            <person name="Mihaltcheva S."/>
            <person name="Morgado L.N."/>
            <person name="Niskanen T."/>
            <person name="Noordeloos M.E."/>
            <person name="Ohm R.A."/>
            <person name="Ortiz-Santana B."/>
            <person name="Ovrebo C."/>
            <person name="Racz N."/>
            <person name="Riley R."/>
            <person name="Savchenko A."/>
            <person name="Shiryaev A."/>
            <person name="Soop K."/>
            <person name="Spirin V."/>
            <person name="Szebenyi C."/>
            <person name="Tomsovsky M."/>
            <person name="Tulloss R.E."/>
            <person name="Uehling J."/>
            <person name="Grigoriev I.V."/>
            <person name="Vagvolgyi C."/>
            <person name="Papp T."/>
            <person name="Martin F.M."/>
            <person name="Miettinen O."/>
            <person name="Hibbett D.S."/>
            <person name="Nagy L.G."/>
        </authorList>
    </citation>
    <scope>NUCLEOTIDE SEQUENCE [LARGE SCALE GENOMIC DNA]</scope>
    <source>
        <strain evidence="21 22">CBS 121175</strain>
    </source>
</reference>